<accession>G9P048</accession>
<reference evidence="1 2" key="1">
    <citation type="journal article" date="2011" name="Genome Biol.">
        <title>Comparative genome sequence analysis underscores mycoparasitism as the ancestral life style of Trichoderma.</title>
        <authorList>
            <person name="Kubicek C.P."/>
            <person name="Herrera-Estrella A."/>
            <person name="Seidl-Seiboth V."/>
            <person name="Martinez D.A."/>
            <person name="Druzhinina I.S."/>
            <person name="Thon M."/>
            <person name="Zeilinger S."/>
            <person name="Casas-Flores S."/>
            <person name="Horwitz B.A."/>
            <person name="Mukherjee P.K."/>
            <person name="Mukherjee M."/>
            <person name="Kredics L."/>
            <person name="Alcaraz L.D."/>
            <person name="Aerts A."/>
            <person name="Antal Z."/>
            <person name="Atanasova L."/>
            <person name="Cervantes-Badillo M.G."/>
            <person name="Challacombe J."/>
            <person name="Chertkov O."/>
            <person name="McCluskey K."/>
            <person name="Coulpier F."/>
            <person name="Deshpande N."/>
            <person name="von Doehren H."/>
            <person name="Ebbole D.J."/>
            <person name="Esquivel-Naranjo E.U."/>
            <person name="Fekete E."/>
            <person name="Flipphi M."/>
            <person name="Glaser F."/>
            <person name="Gomez-Rodriguez E.Y."/>
            <person name="Gruber S."/>
            <person name="Han C."/>
            <person name="Henrissat B."/>
            <person name="Hermosa R."/>
            <person name="Hernandez-Onate M."/>
            <person name="Karaffa L."/>
            <person name="Kosti I."/>
            <person name="Le Crom S."/>
            <person name="Lindquist E."/>
            <person name="Lucas S."/>
            <person name="Luebeck M."/>
            <person name="Luebeck P.S."/>
            <person name="Margeot A."/>
            <person name="Metz B."/>
            <person name="Misra M."/>
            <person name="Nevalainen H."/>
            <person name="Omann M."/>
            <person name="Packer N."/>
            <person name="Perrone G."/>
            <person name="Uresti-Rivera E.E."/>
            <person name="Salamov A."/>
            <person name="Schmoll M."/>
            <person name="Seiboth B."/>
            <person name="Shapiro H."/>
            <person name="Sukno S."/>
            <person name="Tamayo-Ramos J.A."/>
            <person name="Tisch D."/>
            <person name="Wiest A."/>
            <person name="Wilkinson H.H."/>
            <person name="Zhang M."/>
            <person name="Coutinho P.M."/>
            <person name="Kenerley C.M."/>
            <person name="Monte E."/>
            <person name="Baker S.E."/>
            <person name="Grigoriev I.V."/>
        </authorList>
    </citation>
    <scope>NUCLEOTIDE SEQUENCE [LARGE SCALE GENOMIC DNA]</scope>
    <source>
        <strain evidence="2">ATCC 20476 / IMI 206040</strain>
    </source>
</reference>
<proteinExistence type="predicted"/>
<dbReference type="HOGENOM" id="CLU_1855541_0_0_1"/>
<name>G9P048_HYPAI</name>
<evidence type="ECO:0000313" key="2">
    <source>
        <dbReference type="Proteomes" id="UP000005426"/>
    </source>
</evidence>
<gene>
    <name evidence="1" type="ORF">TRIATDRAFT_300417</name>
</gene>
<protein>
    <submittedName>
        <fullName evidence="1">Uncharacterized protein</fullName>
    </submittedName>
</protein>
<keyword evidence="2" id="KW-1185">Reference proteome</keyword>
<dbReference type="AlphaFoldDB" id="G9P048"/>
<organism evidence="1 2">
    <name type="scientific">Hypocrea atroviridis (strain ATCC 20476 / IMI 206040)</name>
    <name type="common">Trichoderma atroviride</name>
    <dbReference type="NCBI Taxonomy" id="452589"/>
    <lineage>
        <taxon>Eukaryota</taxon>
        <taxon>Fungi</taxon>
        <taxon>Dikarya</taxon>
        <taxon>Ascomycota</taxon>
        <taxon>Pezizomycotina</taxon>
        <taxon>Sordariomycetes</taxon>
        <taxon>Hypocreomycetidae</taxon>
        <taxon>Hypocreales</taxon>
        <taxon>Hypocreaceae</taxon>
        <taxon>Trichoderma</taxon>
    </lineage>
</organism>
<evidence type="ECO:0000313" key="1">
    <source>
        <dbReference type="EMBL" id="EHK44094.1"/>
    </source>
</evidence>
<sequence>MPAPCSFPCMDRSMSVNAQQAMIASRFSNKCEPMDQKSYSRAGYRALGHAPSCALWSLPRPLSLLSPEKLRLQGGHVAEGRGRAFGNRPIQSPAATSTSQVLQCWPICLKTSLFPIAPSGTARLGSCWIHLAAFWDPF</sequence>
<comment type="caution">
    <text evidence="1">The sequence shown here is derived from an EMBL/GenBank/DDBJ whole genome shotgun (WGS) entry which is preliminary data.</text>
</comment>
<dbReference type="Proteomes" id="UP000005426">
    <property type="component" value="Unassembled WGS sequence"/>
</dbReference>
<dbReference type="EMBL" id="ABDG02000025">
    <property type="protein sequence ID" value="EHK44094.1"/>
    <property type="molecule type" value="Genomic_DNA"/>
</dbReference>